<dbReference type="Gene3D" id="1.25.40.20">
    <property type="entry name" value="Ankyrin repeat-containing domain"/>
    <property type="match status" value="2"/>
</dbReference>
<feature type="region of interest" description="Disordered" evidence="3">
    <location>
        <begin position="49"/>
        <end position="111"/>
    </location>
</feature>
<dbReference type="InterPro" id="IPR050745">
    <property type="entry name" value="Multifunctional_regulatory"/>
</dbReference>
<dbReference type="Pfam" id="PF14420">
    <property type="entry name" value="Clr5"/>
    <property type="match status" value="1"/>
</dbReference>
<comment type="caution">
    <text evidence="5">The sequence shown here is derived from an EMBL/GenBank/DDBJ whole genome shotgun (WGS) entry which is preliminary data.</text>
</comment>
<dbReference type="SUPFAM" id="SSF48403">
    <property type="entry name" value="Ankyrin repeat"/>
    <property type="match status" value="1"/>
</dbReference>
<keyword evidence="1" id="KW-0677">Repeat</keyword>
<feature type="region of interest" description="Disordered" evidence="3">
    <location>
        <begin position="764"/>
        <end position="785"/>
    </location>
</feature>
<gene>
    <name evidence="5" type="ORF">P171DRAFT_517733</name>
</gene>
<organism evidence="5 6">
    <name type="scientific">Karstenula rhodostoma CBS 690.94</name>
    <dbReference type="NCBI Taxonomy" id="1392251"/>
    <lineage>
        <taxon>Eukaryota</taxon>
        <taxon>Fungi</taxon>
        <taxon>Dikarya</taxon>
        <taxon>Ascomycota</taxon>
        <taxon>Pezizomycotina</taxon>
        <taxon>Dothideomycetes</taxon>
        <taxon>Pleosporomycetidae</taxon>
        <taxon>Pleosporales</taxon>
        <taxon>Massarineae</taxon>
        <taxon>Didymosphaeriaceae</taxon>
        <taxon>Karstenula</taxon>
    </lineage>
</organism>
<dbReference type="InterPro" id="IPR025676">
    <property type="entry name" value="Clr5_dom"/>
</dbReference>
<dbReference type="SMART" id="SM00248">
    <property type="entry name" value="ANK"/>
    <property type="match status" value="4"/>
</dbReference>
<dbReference type="InterPro" id="IPR036770">
    <property type="entry name" value="Ankyrin_rpt-contain_sf"/>
</dbReference>
<evidence type="ECO:0000259" key="4">
    <source>
        <dbReference type="Pfam" id="PF14420"/>
    </source>
</evidence>
<proteinExistence type="predicted"/>
<dbReference type="PANTHER" id="PTHR24189">
    <property type="entry name" value="MYOTROPHIN"/>
    <property type="match status" value="1"/>
</dbReference>
<name>A0A9P4PSN3_9PLEO</name>
<protein>
    <submittedName>
        <fullName evidence="5">Ankyrin</fullName>
    </submittedName>
</protein>
<keyword evidence="6" id="KW-1185">Reference proteome</keyword>
<evidence type="ECO:0000256" key="2">
    <source>
        <dbReference type="ARBA" id="ARBA00023043"/>
    </source>
</evidence>
<dbReference type="Proteomes" id="UP000799764">
    <property type="component" value="Unassembled WGS sequence"/>
</dbReference>
<reference evidence="5" key="1">
    <citation type="journal article" date="2020" name="Stud. Mycol.">
        <title>101 Dothideomycetes genomes: a test case for predicting lifestyles and emergence of pathogens.</title>
        <authorList>
            <person name="Haridas S."/>
            <person name="Albert R."/>
            <person name="Binder M."/>
            <person name="Bloem J."/>
            <person name="Labutti K."/>
            <person name="Salamov A."/>
            <person name="Andreopoulos B."/>
            <person name="Baker S."/>
            <person name="Barry K."/>
            <person name="Bills G."/>
            <person name="Bluhm B."/>
            <person name="Cannon C."/>
            <person name="Castanera R."/>
            <person name="Culley D."/>
            <person name="Daum C."/>
            <person name="Ezra D."/>
            <person name="Gonzalez J."/>
            <person name="Henrissat B."/>
            <person name="Kuo A."/>
            <person name="Liang C."/>
            <person name="Lipzen A."/>
            <person name="Lutzoni F."/>
            <person name="Magnuson J."/>
            <person name="Mondo S."/>
            <person name="Nolan M."/>
            <person name="Ohm R."/>
            <person name="Pangilinan J."/>
            <person name="Park H.-J."/>
            <person name="Ramirez L."/>
            <person name="Alfaro M."/>
            <person name="Sun H."/>
            <person name="Tritt A."/>
            <person name="Yoshinaga Y."/>
            <person name="Zwiers L.-H."/>
            <person name="Turgeon B."/>
            <person name="Goodwin S."/>
            <person name="Spatafora J."/>
            <person name="Crous P."/>
            <person name="Grigoriev I."/>
        </authorList>
    </citation>
    <scope>NUCLEOTIDE SEQUENCE</scope>
    <source>
        <strain evidence="5">CBS 690.94</strain>
    </source>
</reference>
<dbReference type="OrthoDB" id="194358at2759"/>
<keyword evidence="2" id="KW-0040">ANK repeat</keyword>
<dbReference type="AlphaFoldDB" id="A0A9P4PSN3"/>
<feature type="domain" description="Clr5" evidence="4">
    <location>
        <begin position="1"/>
        <end position="53"/>
    </location>
</feature>
<evidence type="ECO:0000256" key="1">
    <source>
        <dbReference type="ARBA" id="ARBA00022737"/>
    </source>
</evidence>
<dbReference type="EMBL" id="MU001495">
    <property type="protein sequence ID" value="KAF2448121.1"/>
    <property type="molecule type" value="Genomic_DNA"/>
</dbReference>
<accession>A0A9P4PSN3</accession>
<sequence>MTKDWDAVKGEIEDLSWVQKKRLDEVRKIMESEHGFKASTRAYRMKLSEWGLTTRTTSHKSAKDPKAKKRKRQQHDDEDDGSDSDSTVGESRLDQNQTADSEAAPEDSTDLETVLLGRATVREASADANKDADAGAATLDGVEECVSRWHNNERGLTARSLLPPIPNEDAAAPSEATDISTTAEGNAVDGVVMSMLAAVLENDSQKLELLLMQHPNHSNLPIGQPFEAPGSRFYNHPALSSCVILQHPEQRLLDIACAIPTNPVMWVLMAHGAKGSKHPLGTDLSLHNAIKNGRIYTVQAMLAPGRSNVHGEPGTLWKPILQAVYWNQPQIVRLLIDRGASVNETSPWVDGTMKNALLHCTERRDRDFLKPAVKENCNKILKMLLNAGADIHAKPGGEGSLTVFETFLRPWQGDPHWFSTLSPEEMECLEAFIRKGADLRTPFMGFTCGAQSYGQFQHQMLWHTTPAAARLIVDHAAPNPEGNGNTLLHEIVGSCPDAKRHPSDTLRDIEVLLGRGADPNILDESLFSPLRRCIEKCPAVDIIPRLRLLLDGGADPELKHSNRLPPYVLAARTFEEPLRSQIMDFLIAKIKGRQPRVVYDDTFMWTSGYFPIPDEPTWAQVQMYSGQNGDFNANLSRMIPEDARLAFQKACFSVASINFLNTATLRAKMSHPLPPTATHKDEIYQAVAQRQACGLPVYTFDQDFVMLLLKPNMAPILPTFPTSHAHAEEPFLLPHQTPIASSAHDAPPVLASSTPFRFNPSPSVHPPKTLEPVRSQHDNDDTDFSIPETTMVRWPYAGERTRPRDIFKAKESVLRFRCEDCGTGNLLTKGELDKHVVEHEHSRWCVEEGCRRRFCAPRS</sequence>
<dbReference type="InterPro" id="IPR002110">
    <property type="entry name" value="Ankyrin_rpt"/>
</dbReference>
<evidence type="ECO:0000313" key="5">
    <source>
        <dbReference type="EMBL" id="KAF2448121.1"/>
    </source>
</evidence>
<evidence type="ECO:0000313" key="6">
    <source>
        <dbReference type="Proteomes" id="UP000799764"/>
    </source>
</evidence>
<evidence type="ECO:0000256" key="3">
    <source>
        <dbReference type="SAM" id="MobiDB-lite"/>
    </source>
</evidence>